<keyword evidence="4" id="KW-0238">DNA-binding</keyword>
<dbReference type="InterPro" id="IPR003511">
    <property type="entry name" value="HORMA_dom"/>
</dbReference>
<dbReference type="GO" id="GO:0016035">
    <property type="term" value="C:zeta DNA polymerase complex"/>
    <property type="evidence" value="ECO:0007669"/>
    <property type="project" value="TreeGrafter"/>
</dbReference>
<dbReference type="OrthoDB" id="21254at2759"/>
<dbReference type="InterPro" id="IPR045091">
    <property type="entry name" value="Mad2-like"/>
</dbReference>
<name>A0A2J6PR66_9HELO</name>
<dbReference type="GO" id="GO:0003677">
    <property type="term" value="F:DNA binding"/>
    <property type="evidence" value="ECO:0007669"/>
    <property type="project" value="UniProtKB-KW"/>
</dbReference>
<dbReference type="EMBL" id="KZ613505">
    <property type="protein sequence ID" value="PMD16522.1"/>
    <property type="molecule type" value="Genomic_DNA"/>
</dbReference>
<evidence type="ECO:0000313" key="5">
    <source>
        <dbReference type="Proteomes" id="UP000235672"/>
    </source>
</evidence>
<keyword evidence="5" id="KW-1185">Reference proteome</keyword>
<organism evidence="4 5">
    <name type="scientific">Hyaloscypha hepaticicola</name>
    <dbReference type="NCBI Taxonomy" id="2082293"/>
    <lineage>
        <taxon>Eukaryota</taxon>
        <taxon>Fungi</taxon>
        <taxon>Dikarya</taxon>
        <taxon>Ascomycota</taxon>
        <taxon>Pezizomycotina</taxon>
        <taxon>Leotiomycetes</taxon>
        <taxon>Helotiales</taxon>
        <taxon>Hyaloscyphaceae</taxon>
        <taxon>Hyaloscypha</taxon>
    </lineage>
</organism>
<dbReference type="SUPFAM" id="SSF56019">
    <property type="entry name" value="The spindle assembly checkpoint protein mad2"/>
    <property type="match status" value="1"/>
</dbReference>
<proteinExistence type="inferred from homology"/>
<feature type="domain" description="HORMA" evidence="3">
    <location>
        <begin position="12"/>
        <end position="223"/>
    </location>
</feature>
<dbReference type="Gene3D" id="3.30.900.10">
    <property type="entry name" value="HORMA domain"/>
    <property type="match status" value="1"/>
</dbReference>
<sequence>MATPPTILTNFQSILQTFTDFLTVAIHTILYERALYPSATFISARKYNFPVRQNRHPKVCAWINDAVSNVSALLLKGTVRRVVVVIYNRDLEVMERFMFDVERFPVVDPKEALTEFEAREGQGEVRISLTDIEEQLRGTIRRLSYTCSKLGPLPEGCTYTVAVELRDQADPPISNPQPWIPSEPSLQTGEKGSSENIGSDLGGVKSTPVRLVEAGEFILETWVEEGRAKYHDDGD</sequence>
<dbReference type="PROSITE" id="PS50815">
    <property type="entry name" value="HORMA"/>
    <property type="match status" value="1"/>
</dbReference>
<gene>
    <name evidence="4" type="ORF">NA56DRAFT_311950</name>
</gene>
<feature type="compositionally biased region" description="Polar residues" evidence="2">
    <location>
        <begin position="184"/>
        <end position="197"/>
    </location>
</feature>
<dbReference type="STRING" id="1745343.A0A2J6PR66"/>
<evidence type="ECO:0000259" key="3">
    <source>
        <dbReference type="PROSITE" id="PS50815"/>
    </source>
</evidence>
<accession>A0A2J6PR66</accession>
<dbReference type="AlphaFoldDB" id="A0A2J6PR66"/>
<dbReference type="InterPro" id="IPR036570">
    <property type="entry name" value="HORMA_dom_sf"/>
</dbReference>
<dbReference type="Proteomes" id="UP000235672">
    <property type="component" value="Unassembled WGS sequence"/>
</dbReference>
<evidence type="ECO:0000313" key="4">
    <source>
        <dbReference type="EMBL" id="PMD16522.1"/>
    </source>
</evidence>
<reference evidence="4 5" key="1">
    <citation type="submission" date="2016-05" db="EMBL/GenBank/DDBJ databases">
        <title>A degradative enzymes factory behind the ericoid mycorrhizal symbiosis.</title>
        <authorList>
            <consortium name="DOE Joint Genome Institute"/>
            <person name="Martino E."/>
            <person name="Morin E."/>
            <person name="Grelet G."/>
            <person name="Kuo A."/>
            <person name="Kohler A."/>
            <person name="Daghino S."/>
            <person name="Barry K."/>
            <person name="Choi C."/>
            <person name="Cichocki N."/>
            <person name="Clum A."/>
            <person name="Copeland A."/>
            <person name="Hainaut M."/>
            <person name="Haridas S."/>
            <person name="Labutti K."/>
            <person name="Lindquist E."/>
            <person name="Lipzen A."/>
            <person name="Khouja H.-R."/>
            <person name="Murat C."/>
            <person name="Ohm R."/>
            <person name="Olson A."/>
            <person name="Spatafora J."/>
            <person name="Veneault-Fourrey C."/>
            <person name="Henrissat B."/>
            <person name="Grigoriev I."/>
            <person name="Martin F."/>
            <person name="Perotto S."/>
        </authorList>
    </citation>
    <scope>NUCLEOTIDE SEQUENCE [LARGE SCALE GENOMIC DNA]</scope>
    <source>
        <strain evidence="4 5">UAMH 7357</strain>
    </source>
</reference>
<evidence type="ECO:0000256" key="1">
    <source>
        <dbReference type="ARBA" id="ARBA00010348"/>
    </source>
</evidence>
<comment type="similarity">
    <text evidence="1">Belongs to the MAD2 family.</text>
</comment>
<feature type="region of interest" description="Disordered" evidence="2">
    <location>
        <begin position="170"/>
        <end position="204"/>
    </location>
</feature>
<protein>
    <submittedName>
        <fullName evidence="4">DNA-binding protein</fullName>
    </submittedName>
</protein>
<evidence type="ECO:0000256" key="2">
    <source>
        <dbReference type="SAM" id="MobiDB-lite"/>
    </source>
</evidence>
<dbReference type="PANTHER" id="PTHR11842:SF10">
    <property type="entry name" value="MITOTIC SPINDLE ASSEMBLY CHECKPOINT PROTEIN MAD2B"/>
    <property type="match status" value="1"/>
</dbReference>
<dbReference type="PANTHER" id="PTHR11842">
    <property type="entry name" value="MITOTIC SPINDLE ASSEMBLY CHECKPOINT PROTEIN MAD2"/>
    <property type="match status" value="1"/>
</dbReference>
<dbReference type="Pfam" id="PF02301">
    <property type="entry name" value="HORMA"/>
    <property type="match status" value="1"/>
</dbReference>